<evidence type="ECO:0000256" key="6">
    <source>
        <dbReference type="ARBA" id="ARBA00022723"/>
    </source>
</evidence>
<feature type="binding site" evidence="14">
    <location>
        <position position="234"/>
    </location>
    <ligand>
        <name>Na(+)</name>
        <dbReference type="ChEBI" id="CHEBI:29101"/>
        <label>1</label>
    </ligand>
</feature>
<evidence type="ECO:0000256" key="15">
    <source>
        <dbReference type="PIRSR" id="PIRSR600175-2"/>
    </source>
</evidence>
<feature type="binding site" evidence="14">
    <location>
        <position position="299"/>
    </location>
    <ligand>
        <name>Na(+)</name>
        <dbReference type="ChEBI" id="CHEBI:29101"/>
        <label>1</label>
    </ligand>
</feature>
<dbReference type="PROSITE" id="PS50267">
    <property type="entry name" value="NA_NEUROTRAN_SYMP_3"/>
    <property type="match status" value="1"/>
</dbReference>
<name>A0A1A9VSP6_GLOAU</name>
<keyword evidence="10 14" id="KW-0915">Sodium</keyword>
<dbReference type="STRING" id="7395.A0A1A9VSP6"/>
<dbReference type="GO" id="GO:0042734">
    <property type="term" value="C:presynaptic membrane"/>
    <property type="evidence" value="ECO:0007669"/>
    <property type="project" value="TreeGrafter"/>
</dbReference>
<comment type="subcellular location">
    <subcellularLocation>
        <location evidence="1">Cell membrane</location>
        <topology evidence="1">Multi-pass membrane protein</topology>
    </subcellularLocation>
</comment>
<keyword evidence="13" id="KW-0325">Glycoprotein</keyword>
<evidence type="ECO:0000256" key="7">
    <source>
        <dbReference type="ARBA" id="ARBA00022775"/>
    </source>
</evidence>
<keyword evidence="6 14" id="KW-0479">Metal-binding</keyword>
<evidence type="ECO:0000256" key="5">
    <source>
        <dbReference type="ARBA" id="ARBA00022692"/>
    </source>
</evidence>
<feature type="binding site" evidence="14">
    <location>
        <position position="302"/>
    </location>
    <ligand>
        <name>Na(+)</name>
        <dbReference type="ChEBI" id="CHEBI:29101"/>
        <label>1</label>
    </ligand>
</feature>
<evidence type="ECO:0000256" key="11">
    <source>
        <dbReference type="ARBA" id="ARBA00023136"/>
    </source>
</evidence>
<evidence type="ECO:0000256" key="8">
    <source>
        <dbReference type="ARBA" id="ARBA00022847"/>
    </source>
</evidence>
<dbReference type="GO" id="GO:0051583">
    <property type="term" value="P:dopamine uptake involved in synaptic transmission"/>
    <property type="evidence" value="ECO:0007669"/>
    <property type="project" value="TreeGrafter"/>
</dbReference>
<dbReference type="GO" id="GO:0032809">
    <property type="term" value="C:neuronal cell body membrane"/>
    <property type="evidence" value="ECO:0007669"/>
    <property type="project" value="TreeGrafter"/>
</dbReference>
<keyword evidence="11 16" id="KW-0472">Membrane</keyword>
<organism evidence="17 18">
    <name type="scientific">Glossina austeni</name>
    <name type="common">Savannah tsetse fly</name>
    <dbReference type="NCBI Taxonomy" id="7395"/>
    <lineage>
        <taxon>Eukaryota</taxon>
        <taxon>Metazoa</taxon>
        <taxon>Ecdysozoa</taxon>
        <taxon>Arthropoda</taxon>
        <taxon>Hexapoda</taxon>
        <taxon>Insecta</taxon>
        <taxon>Pterygota</taxon>
        <taxon>Neoptera</taxon>
        <taxon>Endopterygota</taxon>
        <taxon>Diptera</taxon>
        <taxon>Brachycera</taxon>
        <taxon>Muscomorpha</taxon>
        <taxon>Hippoboscoidea</taxon>
        <taxon>Glossinidae</taxon>
        <taxon>Glossina</taxon>
    </lineage>
</organism>
<evidence type="ECO:0000256" key="4">
    <source>
        <dbReference type="ARBA" id="ARBA00022475"/>
    </source>
</evidence>
<dbReference type="PANTHER" id="PTHR11616:SF320">
    <property type="entry name" value="SODIUM-DEPENDENT NORADRENALINE TRANSPORTER"/>
    <property type="match status" value="1"/>
</dbReference>
<accession>A0A1A9VSP6</accession>
<keyword evidence="12 15" id="KW-1015">Disulfide bond</keyword>
<protein>
    <recommendedName>
        <fullName evidence="19">Transporter</fullName>
    </recommendedName>
</protein>
<evidence type="ECO:0000256" key="14">
    <source>
        <dbReference type="PIRSR" id="PIRSR600175-1"/>
    </source>
</evidence>
<dbReference type="PROSITE" id="PS00754">
    <property type="entry name" value="NA_NEUROTRAN_SYMP_2"/>
    <property type="match status" value="1"/>
</dbReference>
<keyword evidence="9 16" id="KW-1133">Transmembrane helix</keyword>
<dbReference type="VEuPathDB" id="VectorBase:GAUT046183"/>
<evidence type="ECO:0000313" key="17">
    <source>
        <dbReference type="EnsemblMetazoa" id="GAUT046183-PA"/>
    </source>
</evidence>
<evidence type="ECO:0008006" key="19">
    <source>
        <dbReference type="Google" id="ProtNLM"/>
    </source>
</evidence>
<dbReference type="Proteomes" id="UP000078200">
    <property type="component" value="Unassembled WGS sequence"/>
</dbReference>
<dbReference type="SUPFAM" id="SSF161070">
    <property type="entry name" value="SNF-like"/>
    <property type="match status" value="1"/>
</dbReference>
<feature type="transmembrane region" description="Helical" evidence="16">
    <location>
        <begin position="328"/>
        <end position="353"/>
    </location>
</feature>
<feature type="disulfide bond" evidence="15">
    <location>
        <begin position="77"/>
        <end position="86"/>
    </location>
</feature>
<feature type="transmembrane region" description="Helical" evidence="16">
    <location>
        <begin position="359"/>
        <end position="382"/>
    </location>
</feature>
<keyword evidence="3" id="KW-0813">Transport</keyword>
<evidence type="ECO:0000256" key="3">
    <source>
        <dbReference type="ARBA" id="ARBA00022448"/>
    </source>
</evidence>
<dbReference type="GO" id="GO:0006865">
    <property type="term" value="P:amino acid transport"/>
    <property type="evidence" value="ECO:0007669"/>
    <property type="project" value="TreeGrafter"/>
</dbReference>
<feature type="transmembrane region" description="Helical" evidence="16">
    <location>
        <begin position="436"/>
        <end position="462"/>
    </location>
</feature>
<dbReference type="GO" id="GO:0030424">
    <property type="term" value="C:axon"/>
    <property type="evidence" value="ECO:0007669"/>
    <property type="project" value="TreeGrafter"/>
</dbReference>
<feature type="transmembrane region" description="Helical" evidence="16">
    <location>
        <begin position="38"/>
        <end position="61"/>
    </location>
</feature>
<feature type="transmembrane region" description="Helical" evidence="16">
    <location>
        <begin position="403"/>
        <end position="424"/>
    </location>
</feature>
<feature type="transmembrane region" description="Helical" evidence="16">
    <location>
        <begin position="146"/>
        <end position="175"/>
    </location>
</feature>
<dbReference type="PRINTS" id="PR00176">
    <property type="entry name" value="NANEUSMPORT"/>
</dbReference>
<keyword evidence="18" id="KW-1185">Reference proteome</keyword>
<feature type="transmembrane region" description="Helical" evidence="16">
    <location>
        <begin position="228"/>
        <end position="253"/>
    </location>
</feature>
<evidence type="ECO:0000256" key="1">
    <source>
        <dbReference type="ARBA" id="ARBA00004651"/>
    </source>
</evidence>
<dbReference type="GO" id="GO:0005330">
    <property type="term" value="F:dopamine:sodium symporter activity"/>
    <property type="evidence" value="ECO:0007669"/>
    <property type="project" value="TreeGrafter"/>
</dbReference>
<dbReference type="GO" id="GO:0046872">
    <property type="term" value="F:metal ion binding"/>
    <property type="evidence" value="ECO:0007669"/>
    <property type="project" value="UniProtKB-KW"/>
</dbReference>
<feature type="transmembrane region" description="Helical" evidence="16">
    <location>
        <begin position="195"/>
        <end position="216"/>
    </location>
</feature>
<evidence type="ECO:0000256" key="12">
    <source>
        <dbReference type="ARBA" id="ARBA00023157"/>
    </source>
</evidence>
<feature type="binding site" evidence="14">
    <location>
        <position position="303"/>
    </location>
    <ligand>
        <name>Na(+)</name>
        <dbReference type="ChEBI" id="CHEBI:29101"/>
        <label>1</label>
    </ligand>
</feature>
<evidence type="ECO:0000256" key="2">
    <source>
        <dbReference type="ARBA" id="ARBA00006459"/>
    </source>
</evidence>
<evidence type="ECO:0000313" key="18">
    <source>
        <dbReference type="Proteomes" id="UP000078200"/>
    </source>
</evidence>
<evidence type="ECO:0000256" key="16">
    <source>
        <dbReference type="SAM" id="Phobius"/>
    </source>
</evidence>
<dbReference type="InterPro" id="IPR037272">
    <property type="entry name" value="SNS_sf"/>
</dbReference>
<comment type="similarity">
    <text evidence="2">Belongs to the sodium:neurotransmitter symporter (SNF) (TC 2.A.22) family.</text>
</comment>
<dbReference type="Pfam" id="PF00209">
    <property type="entry name" value="SNF"/>
    <property type="match status" value="1"/>
</dbReference>
<dbReference type="GO" id="GO:0015874">
    <property type="term" value="P:norepinephrine transport"/>
    <property type="evidence" value="ECO:0007669"/>
    <property type="project" value="TreeGrafter"/>
</dbReference>
<dbReference type="AlphaFoldDB" id="A0A1A9VSP6"/>
<keyword evidence="4" id="KW-1003">Cell membrane</keyword>
<evidence type="ECO:0000256" key="9">
    <source>
        <dbReference type="ARBA" id="ARBA00022989"/>
    </source>
</evidence>
<dbReference type="InterPro" id="IPR000175">
    <property type="entry name" value="Na/ntran_symport"/>
</dbReference>
<reference evidence="17" key="1">
    <citation type="submission" date="2020-05" db="UniProtKB">
        <authorList>
            <consortium name="EnsemblMetazoa"/>
        </authorList>
    </citation>
    <scope>IDENTIFICATION</scope>
    <source>
        <strain evidence="17">TTRI</strain>
    </source>
</reference>
<evidence type="ECO:0000256" key="10">
    <source>
        <dbReference type="ARBA" id="ARBA00023053"/>
    </source>
</evidence>
<dbReference type="PANTHER" id="PTHR11616">
    <property type="entry name" value="SODIUM/CHLORIDE DEPENDENT TRANSPORTER"/>
    <property type="match status" value="1"/>
</dbReference>
<keyword evidence="8" id="KW-0769">Symport</keyword>
<feature type="binding site" evidence="14">
    <location>
        <position position="202"/>
    </location>
    <ligand>
        <name>Na(+)</name>
        <dbReference type="ChEBI" id="CHEBI:29101"/>
        <label>1</label>
    </ligand>
</feature>
<keyword evidence="7" id="KW-0532">Neurotransmitter transport</keyword>
<keyword evidence="5 16" id="KW-0812">Transmembrane</keyword>
<sequence length="509" mass="56878">MLLVGGIPLFYMELALGQHNRKGAITCWGRLVPLFKGIGYAVVLIAFYVDFYYNVIIAWSLRFFFASFTNNLPWISCTNFWNTKDCKPFEVQTTSDSTISNYSESFLMNETYMNISDRNSSGSLDSAGTERFQSAASEYFNTSGKVVWFTALFPYAVLLILLIRGITLPGSAMGIRYYLNPNFDAIYKAEVWVDAATQVFFSLGPGFGVLLAYASYNKYHNNVYKDAMLTSCINSATSFVAGFVIFSVLGYMAHRSGENIEDVAMEGPGLVFVVYPAAIATMPGSTFWALIFFMMLLTLGLDSSFGGSEAIITALSDEFPLIGNNRELFVAALFSLYFVVGLASCTQGGFYFFQLLDRYAAGYSILVAVFFEAIAVSWIYGTNRFCEDIRDMIGFRPGKYWQVCWRFVAPIFLLFITVYGLIGYEPLSYEDYTYPGWANALGWCIAGSSVIMIPAIAVYKLITTPGTFKQRLHYLTTPWRDQQVNVNGITAEATQIRLNDTKGENTAEV</sequence>
<proteinExistence type="inferred from homology"/>
<dbReference type="EnsemblMetazoa" id="GAUT046183-RA">
    <property type="protein sequence ID" value="GAUT046183-PA"/>
    <property type="gene ID" value="GAUT046183"/>
</dbReference>
<feature type="transmembrane region" description="Helical" evidence="16">
    <location>
        <begin position="273"/>
        <end position="297"/>
    </location>
</feature>
<evidence type="ECO:0000256" key="13">
    <source>
        <dbReference type="ARBA" id="ARBA00023180"/>
    </source>
</evidence>